<dbReference type="AlphaFoldDB" id="A0AAD7IV21"/>
<dbReference type="Proteomes" id="UP001215598">
    <property type="component" value="Unassembled WGS sequence"/>
</dbReference>
<keyword evidence="3" id="KW-1185">Reference proteome</keyword>
<evidence type="ECO:0000313" key="3">
    <source>
        <dbReference type="Proteomes" id="UP001215598"/>
    </source>
</evidence>
<comment type="caution">
    <text evidence="2">The sequence shown here is derived from an EMBL/GenBank/DDBJ whole genome shotgun (WGS) entry which is preliminary data.</text>
</comment>
<evidence type="ECO:0000313" key="2">
    <source>
        <dbReference type="EMBL" id="KAJ7751108.1"/>
    </source>
</evidence>
<feature type="region of interest" description="Disordered" evidence="1">
    <location>
        <begin position="42"/>
        <end position="70"/>
    </location>
</feature>
<feature type="compositionally biased region" description="Basic and acidic residues" evidence="1">
    <location>
        <begin position="54"/>
        <end position="70"/>
    </location>
</feature>
<sequence>MHATGATDATEFWPSYLPKSCFLMQFATFRVWILVDIEGGSKRVQRGVGGPGGTDRRGGRDRGRGSVKKEGSLRRRWREWAESKELHAEHREFKGGVRDFSCEGGWNGRQRRLEFEGVQRRS</sequence>
<name>A0AAD7IV21_9AGAR</name>
<reference evidence="2" key="1">
    <citation type="submission" date="2023-03" db="EMBL/GenBank/DDBJ databases">
        <title>Massive genome expansion in bonnet fungi (Mycena s.s.) driven by repeated elements and novel gene families across ecological guilds.</title>
        <authorList>
            <consortium name="Lawrence Berkeley National Laboratory"/>
            <person name="Harder C.B."/>
            <person name="Miyauchi S."/>
            <person name="Viragh M."/>
            <person name="Kuo A."/>
            <person name="Thoen E."/>
            <person name="Andreopoulos B."/>
            <person name="Lu D."/>
            <person name="Skrede I."/>
            <person name="Drula E."/>
            <person name="Henrissat B."/>
            <person name="Morin E."/>
            <person name="Kohler A."/>
            <person name="Barry K."/>
            <person name="LaButti K."/>
            <person name="Morin E."/>
            <person name="Salamov A."/>
            <person name="Lipzen A."/>
            <person name="Mereny Z."/>
            <person name="Hegedus B."/>
            <person name="Baldrian P."/>
            <person name="Stursova M."/>
            <person name="Weitz H."/>
            <person name="Taylor A."/>
            <person name="Grigoriev I.V."/>
            <person name="Nagy L.G."/>
            <person name="Martin F."/>
            <person name="Kauserud H."/>
        </authorList>
    </citation>
    <scope>NUCLEOTIDE SEQUENCE</scope>
    <source>
        <strain evidence="2">CBHHK182m</strain>
    </source>
</reference>
<accession>A0AAD7IV21</accession>
<dbReference type="EMBL" id="JARKIB010000063">
    <property type="protein sequence ID" value="KAJ7751108.1"/>
    <property type="molecule type" value="Genomic_DNA"/>
</dbReference>
<gene>
    <name evidence="2" type="ORF">B0H16DRAFT_1460434</name>
</gene>
<evidence type="ECO:0000256" key="1">
    <source>
        <dbReference type="SAM" id="MobiDB-lite"/>
    </source>
</evidence>
<proteinExistence type="predicted"/>
<organism evidence="2 3">
    <name type="scientific">Mycena metata</name>
    <dbReference type="NCBI Taxonomy" id="1033252"/>
    <lineage>
        <taxon>Eukaryota</taxon>
        <taxon>Fungi</taxon>
        <taxon>Dikarya</taxon>
        <taxon>Basidiomycota</taxon>
        <taxon>Agaricomycotina</taxon>
        <taxon>Agaricomycetes</taxon>
        <taxon>Agaricomycetidae</taxon>
        <taxon>Agaricales</taxon>
        <taxon>Marasmiineae</taxon>
        <taxon>Mycenaceae</taxon>
        <taxon>Mycena</taxon>
    </lineage>
</organism>
<protein>
    <submittedName>
        <fullName evidence="2">Uncharacterized protein</fullName>
    </submittedName>
</protein>